<dbReference type="SUPFAM" id="SSF55874">
    <property type="entry name" value="ATPase domain of HSP90 chaperone/DNA topoisomerase II/histidine kinase"/>
    <property type="match status" value="1"/>
</dbReference>
<dbReference type="Gene3D" id="3.30.450.20">
    <property type="entry name" value="PAS domain"/>
    <property type="match status" value="3"/>
</dbReference>
<dbReference type="PRINTS" id="PR00344">
    <property type="entry name" value="BCTRLSENSOR"/>
</dbReference>
<dbReference type="Gene3D" id="3.30.450.40">
    <property type="match status" value="1"/>
</dbReference>
<dbReference type="PANTHER" id="PTHR43065">
    <property type="entry name" value="SENSOR HISTIDINE KINASE"/>
    <property type="match status" value="1"/>
</dbReference>
<dbReference type="OrthoDB" id="9815750at2"/>
<proteinExistence type="predicted"/>
<comment type="catalytic activity">
    <reaction evidence="1">
        <text>ATP + protein L-histidine = ADP + protein N-phospho-L-histidine.</text>
        <dbReference type="EC" id="2.7.13.3"/>
    </reaction>
</comment>
<evidence type="ECO:0000256" key="5">
    <source>
        <dbReference type="ARBA" id="ARBA00022777"/>
    </source>
</evidence>
<evidence type="ECO:0000256" key="6">
    <source>
        <dbReference type="ARBA" id="ARBA00023012"/>
    </source>
</evidence>
<dbReference type="SMART" id="SM00448">
    <property type="entry name" value="REC"/>
    <property type="match status" value="2"/>
</dbReference>
<dbReference type="InterPro" id="IPR001610">
    <property type="entry name" value="PAC"/>
</dbReference>
<dbReference type="PROSITE" id="PS50109">
    <property type="entry name" value="HIS_KIN"/>
    <property type="match status" value="1"/>
</dbReference>
<dbReference type="SMART" id="SM00065">
    <property type="entry name" value="GAF"/>
    <property type="match status" value="1"/>
</dbReference>
<evidence type="ECO:0000259" key="8">
    <source>
        <dbReference type="PROSITE" id="PS50109"/>
    </source>
</evidence>
<dbReference type="CDD" id="cd00130">
    <property type="entry name" value="PAS"/>
    <property type="match status" value="2"/>
</dbReference>
<dbReference type="Pfam" id="PF13426">
    <property type="entry name" value="PAS_9"/>
    <property type="match status" value="1"/>
</dbReference>
<dbReference type="Gene3D" id="3.30.565.10">
    <property type="entry name" value="Histidine kinase-like ATPase, C-terminal domain"/>
    <property type="match status" value="1"/>
</dbReference>
<keyword evidence="6" id="KW-0902">Two-component regulatory system</keyword>
<dbReference type="InParanoid" id="A0A540VLU9"/>
<dbReference type="CDD" id="cd00082">
    <property type="entry name" value="HisKA"/>
    <property type="match status" value="1"/>
</dbReference>
<dbReference type="SUPFAM" id="SSF55785">
    <property type="entry name" value="PYP-like sensor domain (PAS domain)"/>
    <property type="match status" value="3"/>
</dbReference>
<dbReference type="InterPro" id="IPR001789">
    <property type="entry name" value="Sig_transdc_resp-reg_receiver"/>
</dbReference>
<keyword evidence="3 7" id="KW-0597">Phosphoprotein</keyword>
<feature type="domain" description="PAC" evidence="10">
    <location>
        <begin position="340"/>
        <end position="390"/>
    </location>
</feature>
<evidence type="ECO:0000256" key="4">
    <source>
        <dbReference type="ARBA" id="ARBA00022679"/>
    </source>
</evidence>
<dbReference type="PROSITE" id="PS50113">
    <property type="entry name" value="PAC"/>
    <property type="match status" value="2"/>
</dbReference>
<feature type="domain" description="Histidine kinase" evidence="8">
    <location>
        <begin position="664"/>
        <end position="887"/>
    </location>
</feature>
<keyword evidence="4" id="KW-0808">Transferase</keyword>
<evidence type="ECO:0000259" key="10">
    <source>
        <dbReference type="PROSITE" id="PS50113"/>
    </source>
</evidence>
<dbReference type="PROSITE" id="PS50110">
    <property type="entry name" value="RESPONSE_REGULATORY"/>
    <property type="match status" value="2"/>
</dbReference>
<evidence type="ECO:0000313" key="11">
    <source>
        <dbReference type="EMBL" id="TQE97730.1"/>
    </source>
</evidence>
<dbReference type="InterPro" id="IPR003018">
    <property type="entry name" value="GAF"/>
</dbReference>
<dbReference type="InterPro" id="IPR005467">
    <property type="entry name" value="His_kinase_dom"/>
</dbReference>
<dbReference type="PANTHER" id="PTHR43065:SF42">
    <property type="entry name" value="TWO-COMPONENT SENSOR PPRA"/>
    <property type="match status" value="1"/>
</dbReference>
<gene>
    <name evidence="11" type="ORF">FKZ61_02335</name>
</gene>
<dbReference type="InterPro" id="IPR036097">
    <property type="entry name" value="HisK_dim/P_sf"/>
</dbReference>
<dbReference type="Proteomes" id="UP000317371">
    <property type="component" value="Unassembled WGS sequence"/>
</dbReference>
<dbReference type="Pfam" id="PF02518">
    <property type="entry name" value="HATPase_c"/>
    <property type="match status" value="1"/>
</dbReference>
<feature type="domain" description="PAC" evidence="10">
    <location>
        <begin position="208"/>
        <end position="260"/>
    </location>
</feature>
<feature type="domain" description="Response regulatory" evidence="9">
    <location>
        <begin position="908"/>
        <end position="1024"/>
    </location>
</feature>
<dbReference type="Gene3D" id="3.40.50.2300">
    <property type="match status" value="2"/>
</dbReference>
<dbReference type="InterPro" id="IPR003661">
    <property type="entry name" value="HisK_dim/P_dom"/>
</dbReference>
<sequence length="1032" mass="114002">MVQADPKILVINANPSSLSTIQAGIQTLYPRARVEPVLDGQAVLQAAADLRPDVAIIDDQPGGADLLASIRLLRDHSPRLPIVVLIRLEQEALADATLAAGADDYLLKTPLVYRRLPKVVAVNLERQTQRQQLASSQERYQQLFASVPVGLFRCGEGARMVAVNPALAEILGAPGPSQLLGHCLVDFFVDSALAAQWQDQLAQPGAEGRFEGEFRRLDGQTLWVRIQARKIADPVNGNHYCEGSLEDISKQRQAQQALRASEEKLRLIFEHAFDGISIYEELPESGSRRLLECNERYAEMAGRSKEELLALGNTSLLHRKVSRRFSRAENLIIRQHQLRYRGLFSWIRPDGKENVIEYSAAPINLDGRPLTIGIDRDITERIRAQEEIQRRAAHLEALNGVIAAGAMARAPRELMEQTARQLSRALQADRVLLWVGNEMVAEGIELEAAQAWQARLAPVLSTGVQRIAGEVGEDERSSRRDTLLAPITHEGRVLGGILARAVDVDAWPHDAETLAQAVGKEVGAALERLYLLDQVQTQARRLQMLMDASPDGLLFLDPEWRVVVANSAAEQALQRLGQMPSQTPLTHLGPIPLEVLLTASSPGEIQEIHQPEGTIYEVSARPVHTQQQEQGWLLQIRDVTRERERQQQSEQQGRLAAVGQLAAGIAHDFNNILAVILLLAQLLEAELSMPEKSRRRLENIIRQAQHASNLIHQILDFSRRSVLKRTTDDFSAVVAETAELLRRTLASNIQVVDSYQAADFTMEADFTRLKQVLMNLAVNARDAMASGGTLTFTLERLCVQPNEQPPVAGLSAGEWIRLTVTDTGEGMSAEVLPHIFEPFFTTKEVGQGTGLGLSQVYGIVKQHGGEIAVESRPGQGARFDIYLPALPAPKMGETISEPTETVQGRSHTLLLVEDEELLREALAEVFQSYGYQVLTASGGAEALEKYEQVNGQVDLVISDMAMLGMNGIELHRALQQRAPAIRTIIISGHPSQRQQVDWRQLGIRAWLQKPVSVGELMEQVHKVLETVSPSGR</sequence>
<feature type="modified residue" description="4-aspartylphosphate" evidence="7">
    <location>
        <position position="58"/>
    </location>
</feature>
<evidence type="ECO:0000256" key="7">
    <source>
        <dbReference type="PROSITE-ProRule" id="PRU00169"/>
    </source>
</evidence>
<dbReference type="AlphaFoldDB" id="A0A540VLU9"/>
<dbReference type="InterPro" id="IPR029016">
    <property type="entry name" value="GAF-like_dom_sf"/>
</dbReference>
<dbReference type="RefSeq" id="WP_141608457.1">
    <property type="nucleotide sequence ID" value="NZ_VIGC02000002.1"/>
</dbReference>
<name>A0A540VLU9_9CHLR</name>
<evidence type="ECO:0000256" key="2">
    <source>
        <dbReference type="ARBA" id="ARBA00012438"/>
    </source>
</evidence>
<evidence type="ECO:0000256" key="1">
    <source>
        <dbReference type="ARBA" id="ARBA00000085"/>
    </source>
</evidence>
<keyword evidence="12" id="KW-1185">Reference proteome</keyword>
<dbReference type="Pfam" id="PF00072">
    <property type="entry name" value="Response_reg"/>
    <property type="match status" value="1"/>
</dbReference>
<reference evidence="11 12" key="1">
    <citation type="submission" date="2019-06" db="EMBL/GenBank/DDBJ databases">
        <title>Genome sequence of Litorilinea aerophila BAA-2444.</title>
        <authorList>
            <person name="Maclea K.S."/>
            <person name="Maurais E.G."/>
            <person name="Iannazzi L.C."/>
        </authorList>
    </citation>
    <scope>NUCLEOTIDE SEQUENCE [LARGE SCALE GENOMIC DNA]</scope>
    <source>
        <strain evidence="11 12">ATCC BAA-2444</strain>
    </source>
</reference>
<keyword evidence="5" id="KW-0418">Kinase</keyword>
<dbReference type="SMART" id="SM00388">
    <property type="entry name" value="HisKA"/>
    <property type="match status" value="1"/>
</dbReference>
<organism evidence="11 12">
    <name type="scientific">Litorilinea aerophila</name>
    <dbReference type="NCBI Taxonomy" id="1204385"/>
    <lineage>
        <taxon>Bacteria</taxon>
        <taxon>Bacillati</taxon>
        <taxon>Chloroflexota</taxon>
        <taxon>Caldilineae</taxon>
        <taxon>Caldilineales</taxon>
        <taxon>Caldilineaceae</taxon>
        <taxon>Litorilinea</taxon>
    </lineage>
</organism>
<feature type="domain" description="Response regulatory" evidence="9">
    <location>
        <begin position="7"/>
        <end position="123"/>
    </location>
</feature>
<dbReference type="CDD" id="cd00156">
    <property type="entry name" value="REC"/>
    <property type="match status" value="1"/>
</dbReference>
<dbReference type="InterPro" id="IPR011006">
    <property type="entry name" value="CheY-like_superfamily"/>
</dbReference>
<dbReference type="InterPro" id="IPR013656">
    <property type="entry name" value="PAS_4"/>
</dbReference>
<dbReference type="SMART" id="SM00091">
    <property type="entry name" value="PAS"/>
    <property type="match status" value="3"/>
</dbReference>
<protein>
    <recommendedName>
        <fullName evidence="2">histidine kinase</fullName>
        <ecNumber evidence="2">2.7.13.3</ecNumber>
    </recommendedName>
</protein>
<evidence type="ECO:0000256" key="3">
    <source>
        <dbReference type="ARBA" id="ARBA00022553"/>
    </source>
</evidence>
<dbReference type="SUPFAM" id="SSF47384">
    <property type="entry name" value="Homodimeric domain of signal transducing histidine kinase"/>
    <property type="match status" value="1"/>
</dbReference>
<feature type="modified residue" description="4-aspartylphosphate" evidence="7">
    <location>
        <position position="959"/>
    </location>
</feature>
<dbReference type="InterPro" id="IPR004358">
    <property type="entry name" value="Sig_transdc_His_kin-like_C"/>
</dbReference>
<dbReference type="EC" id="2.7.13.3" evidence="2"/>
<evidence type="ECO:0000259" key="9">
    <source>
        <dbReference type="PROSITE" id="PS50110"/>
    </source>
</evidence>
<dbReference type="SMART" id="SM00086">
    <property type="entry name" value="PAC"/>
    <property type="match status" value="3"/>
</dbReference>
<dbReference type="Gene3D" id="1.10.287.130">
    <property type="match status" value="1"/>
</dbReference>
<dbReference type="NCBIfam" id="TIGR00229">
    <property type="entry name" value="sensory_box"/>
    <property type="match status" value="2"/>
</dbReference>
<dbReference type="InterPro" id="IPR003594">
    <property type="entry name" value="HATPase_dom"/>
</dbReference>
<dbReference type="SUPFAM" id="SSF52172">
    <property type="entry name" value="CheY-like"/>
    <property type="match status" value="2"/>
</dbReference>
<dbReference type="Pfam" id="PF01590">
    <property type="entry name" value="GAF"/>
    <property type="match status" value="1"/>
</dbReference>
<evidence type="ECO:0000313" key="12">
    <source>
        <dbReference type="Proteomes" id="UP000317371"/>
    </source>
</evidence>
<dbReference type="InterPro" id="IPR036890">
    <property type="entry name" value="HATPase_C_sf"/>
</dbReference>
<dbReference type="Pfam" id="PF08448">
    <property type="entry name" value="PAS_4"/>
    <property type="match status" value="1"/>
</dbReference>
<dbReference type="GO" id="GO:0000155">
    <property type="term" value="F:phosphorelay sensor kinase activity"/>
    <property type="evidence" value="ECO:0007669"/>
    <property type="project" value="InterPro"/>
</dbReference>
<dbReference type="InterPro" id="IPR035965">
    <property type="entry name" value="PAS-like_dom_sf"/>
</dbReference>
<accession>A0A540VLU9</accession>
<dbReference type="Pfam" id="PF00512">
    <property type="entry name" value="HisKA"/>
    <property type="match status" value="1"/>
</dbReference>
<dbReference type="SUPFAM" id="SSF55781">
    <property type="entry name" value="GAF domain-like"/>
    <property type="match status" value="1"/>
</dbReference>
<dbReference type="EMBL" id="VIGC01000002">
    <property type="protein sequence ID" value="TQE97730.1"/>
    <property type="molecule type" value="Genomic_DNA"/>
</dbReference>
<dbReference type="Pfam" id="PF13188">
    <property type="entry name" value="PAS_8"/>
    <property type="match status" value="1"/>
</dbReference>
<dbReference type="SMART" id="SM00387">
    <property type="entry name" value="HATPase_c"/>
    <property type="match status" value="1"/>
</dbReference>
<dbReference type="InterPro" id="IPR000700">
    <property type="entry name" value="PAS-assoc_C"/>
</dbReference>
<comment type="caution">
    <text evidence="11">The sequence shown here is derived from an EMBL/GenBank/DDBJ whole genome shotgun (WGS) entry which is preliminary data.</text>
</comment>
<dbReference type="InterPro" id="IPR000014">
    <property type="entry name" value="PAS"/>
</dbReference>